<dbReference type="EMBL" id="AMZH03011654">
    <property type="protein sequence ID" value="RRT52474.1"/>
    <property type="molecule type" value="Genomic_DNA"/>
</dbReference>
<feature type="region of interest" description="Disordered" evidence="1">
    <location>
        <begin position="1"/>
        <end position="27"/>
    </location>
</feature>
<sequence>MKDGAVRSEKQGEGQERAAVSRSEDVTGALCDRAKGDVDDQNGEGLLVVTTLRPKKCFPIEGRSHRRRRQA</sequence>
<feature type="compositionally biased region" description="Basic and acidic residues" evidence="1">
    <location>
        <begin position="1"/>
        <end position="16"/>
    </location>
</feature>
<comment type="caution">
    <text evidence="2">The sequence shown here is derived from an EMBL/GenBank/DDBJ whole genome shotgun (WGS) entry which is preliminary data.</text>
</comment>
<dbReference type="AlphaFoldDB" id="A0A426YL80"/>
<organism evidence="2 3">
    <name type="scientific">Ensete ventricosum</name>
    <name type="common">Abyssinian banana</name>
    <name type="synonym">Musa ensete</name>
    <dbReference type="NCBI Taxonomy" id="4639"/>
    <lineage>
        <taxon>Eukaryota</taxon>
        <taxon>Viridiplantae</taxon>
        <taxon>Streptophyta</taxon>
        <taxon>Embryophyta</taxon>
        <taxon>Tracheophyta</taxon>
        <taxon>Spermatophyta</taxon>
        <taxon>Magnoliopsida</taxon>
        <taxon>Liliopsida</taxon>
        <taxon>Zingiberales</taxon>
        <taxon>Musaceae</taxon>
        <taxon>Ensete</taxon>
    </lineage>
</organism>
<proteinExistence type="predicted"/>
<evidence type="ECO:0000256" key="1">
    <source>
        <dbReference type="SAM" id="MobiDB-lite"/>
    </source>
</evidence>
<dbReference type="Proteomes" id="UP000287651">
    <property type="component" value="Unassembled WGS sequence"/>
</dbReference>
<evidence type="ECO:0000313" key="2">
    <source>
        <dbReference type="EMBL" id="RRT52474.1"/>
    </source>
</evidence>
<accession>A0A426YL80</accession>
<reference evidence="2 3" key="1">
    <citation type="journal article" date="2014" name="Agronomy (Basel)">
        <title>A Draft Genome Sequence for Ensete ventricosum, the Drought-Tolerant Tree Against Hunger.</title>
        <authorList>
            <person name="Harrison J."/>
            <person name="Moore K.A."/>
            <person name="Paszkiewicz K."/>
            <person name="Jones T."/>
            <person name="Grant M."/>
            <person name="Ambacheew D."/>
            <person name="Muzemil S."/>
            <person name="Studholme D.J."/>
        </authorList>
    </citation>
    <scope>NUCLEOTIDE SEQUENCE [LARGE SCALE GENOMIC DNA]</scope>
</reference>
<gene>
    <name evidence="2" type="ORF">B296_00048126</name>
</gene>
<evidence type="ECO:0000313" key="3">
    <source>
        <dbReference type="Proteomes" id="UP000287651"/>
    </source>
</evidence>
<name>A0A426YL80_ENSVE</name>
<protein>
    <submittedName>
        <fullName evidence="2">Uncharacterized protein</fullName>
    </submittedName>
</protein>